<feature type="non-terminal residue" evidence="1">
    <location>
        <position position="135"/>
    </location>
</feature>
<proteinExistence type="predicted"/>
<gene>
    <name evidence="1" type="ORF">BGW38_007967</name>
</gene>
<accession>A0A9P6FKU8</accession>
<organism evidence="1 2">
    <name type="scientific">Lunasporangiospora selenospora</name>
    <dbReference type="NCBI Taxonomy" id="979761"/>
    <lineage>
        <taxon>Eukaryota</taxon>
        <taxon>Fungi</taxon>
        <taxon>Fungi incertae sedis</taxon>
        <taxon>Mucoromycota</taxon>
        <taxon>Mortierellomycotina</taxon>
        <taxon>Mortierellomycetes</taxon>
        <taxon>Mortierellales</taxon>
        <taxon>Mortierellaceae</taxon>
        <taxon>Lunasporangiospora</taxon>
    </lineage>
</organism>
<dbReference type="Proteomes" id="UP000780801">
    <property type="component" value="Unassembled WGS sequence"/>
</dbReference>
<comment type="caution">
    <text evidence="1">The sequence shown here is derived from an EMBL/GenBank/DDBJ whole genome shotgun (WGS) entry which is preliminary data.</text>
</comment>
<name>A0A9P6FKU8_9FUNG</name>
<sequence>MNQAIARSNFFTTQDFLENVDCYGYTPLLTTQDSTASTPTVATPATPYQMLICDDANLHANLLFGADKHQAQAAYNLEKALYAGLEYPSPADSSASAVLFDLMPSAAAAVAAQESSVFGEFGHLQQMHPNLQDFL</sequence>
<keyword evidence="2" id="KW-1185">Reference proteome</keyword>
<evidence type="ECO:0000313" key="2">
    <source>
        <dbReference type="Proteomes" id="UP000780801"/>
    </source>
</evidence>
<evidence type="ECO:0000313" key="1">
    <source>
        <dbReference type="EMBL" id="KAF9577067.1"/>
    </source>
</evidence>
<reference evidence="1" key="1">
    <citation type="journal article" date="2020" name="Fungal Divers.">
        <title>Resolving the Mortierellaceae phylogeny through synthesis of multi-gene phylogenetics and phylogenomics.</title>
        <authorList>
            <person name="Vandepol N."/>
            <person name="Liber J."/>
            <person name="Desiro A."/>
            <person name="Na H."/>
            <person name="Kennedy M."/>
            <person name="Barry K."/>
            <person name="Grigoriev I.V."/>
            <person name="Miller A.N."/>
            <person name="O'Donnell K."/>
            <person name="Stajich J.E."/>
            <person name="Bonito G."/>
        </authorList>
    </citation>
    <scope>NUCLEOTIDE SEQUENCE</scope>
    <source>
        <strain evidence="1">KOD1015</strain>
    </source>
</reference>
<dbReference type="AlphaFoldDB" id="A0A9P6FKU8"/>
<protein>
    <submittedName>
        <fullName evidence="1">Uncharacterized protein</fullName>
    </submittedName>
</protein>
<dbReference type="EMBL" id="JAABOA010005352">
    <property type="protein sequence ID" value="KAF9577067.1"/>
    <property type="molecule type" value="Genomic_DNA"/>
</dbReference>